<protein>
    <recommendedName>
        <fullName evidence="1">Phosphatidylglycerol lysyltransferase C-terminal domain-containing protein</fullName>
    </recommendedName>
</protein>
<dbReference type="SUPFAM" id="SSF55729">
    <property type="entry name" value="Acyl-CoA N-acyltransferases (Nat)"/>
    <property type="match status" value="2"/>
</dbReference>
<dbReference type="Pfam" id="PF09924">
    <property type="entry name" value="LPG_synthase_C"/>
    <property type="match status" value="1"/>
</dbReference>
<dbReference type="RefSeq" id="WP_112333446.1">
    <property type="nucleotide sequence ID" value="NZ_QLYR01000010.1"/>
</dbReference>
<comment type="caution">
    <text evidence="2">The sequence shown here is derived from an EMBL/GenBank/DDBJ whole genome shotgun (WGS) entry which is preliminary data.</text>
</comment>
<evidence type="ECO:0000313" key="2">
    <source>
        <dbReference type="EMBL" id="RAQ22705.1"/>
    </source>
</evidence>
<name>A0A328U9A6_9FIRM</name>
<organism evidence="2 3">
    <name type="scientific">Hydrogeniiclostridium mannosilyticum</name>
    <dbReference type="NCBI Taxonomy" id="2764322"/>
    <lineage>
        <taxon>Bacteria</taxon>
        <taxon>Bacillati</taxon>
        <taxon>Bacillota</taxon>
        <taxon>Clostridia</taxon>
        <taxon>Eubacteriales</taxon>
        <taxon>Acutalibacteraceae</taxon>
        <taxon>Hydrogeniiclostridium</taxon>
    </lineage>
</organism>
<feature type="domain" description="Phosphatidylglycerol lysyltransferase C-terminal" evidence="1">
    <location>
        <begin position="40"/>
        <end position="307"/>
    </location>
</feature>
<dbReference type="Proteomes" id="UP000249377">
    <property type="component" value="Unassembled WGS sequence"/>
</dbReference>
<proteinExistence type="predicted"/>
<dbReference type="PANTHER" id="PTHR41373">
    <property type="entry name" value="DUF2156 DOMAIN-CONTAINING PROTEIN"/>
    <property type="match status" value="1"/>
</dbReference>
<sequence length="310" mass="35835">MLKEAAPSQRLGRPALSFQPLGLEQIPQVRRYLKGWPYRTCDATIGGIFMWRDYFSAEFAVEEDTLYFKTNYLDHETAFTPPLGPDRRLGYERITAYCLEKGLPVRFCTVPVEELEILQEVFGKDRLDMHAERDWSDYLYNSADMACFAGRRFSGQRNNMHKFEKACPNWRFEIIQPENLAAARDFFLAYEGQYAKESDLAREEARKVLEVLEHYEAYGMLGGMLLGEDEVIGMSMGEIIADTLYVHIEKASRRYPGSYQMLVNQFAKAFVTPQVAYVNREEDVGDEGLRTSKLSYHPVALLDKYTVEIR</sequence>
<gene>
    <name evidence="2" type="ORF">DPQ25_12150</name>
</gene>
<dbReference type="PANTHER" id="PTHR41373:SF1">
    <property type="entry name" value="PHOSPHATIDYLGLYCEROL LYSYLTRANSFERASE C-TERMINAL DOMAIN-CONTAINING PROTEIN"/>
    <property type="match status" value="1"/>
</dbReference>
<accession>A0A328U9A6</accession>
<dbReference type="EMBL" id="QLYR01000010">
    <property type="protein sequence ID" value="RAQ22705.1"/>
    <property type="molecule type" value="Genomic_DNA"/>
</dbReference>
<dbReference type="AlphaFoldDB" id="A0A328U9A6"/>
<reference evidence="2 3" key="1">
    <citation type="submission" date="2018-06" db="EMBL/GenBank/DDBJ databases">
        <title>Noncontiguous genome sequence of Ruminococcaceae bacterium ASD2818.</title>
        <authorList>
            <person name="Chaplin A.V."/>
            <person name="Sokolova S.R."/>
            <person name="Kochetkova T.O."/>
            <person name="Goltsov A.Y."/>
            <person name="Trofimov D.Y."/>
            <person name="Efimov B.A."/>
        </authorList>
    </citation>
    <scope>NUCLEOTIDE SEQUENCE [LARGE SCALE GENOMIC DNA]</scope>
    <source>
        <strain evidence="2 3">ASD2818</strain>
    </source>
</reference>
<dbReference type="InterPro" id="IPR024320">
    <property type="entry name" value="LPG_synthase_C"/>
</dbReference>
<dbReference type="Gene3D" id="3.40.630.30">
    <property type="match status" value="1"/>
</dbReference>
<dbReference type="InterPro" id="IPR016732">
    <property type="entry name" value="UCP018688"/>
</dbReference>
<dbReference type="InterPro" id="IPR016181">
    <property type="entry name" value="Acyl_CoA_acyltransferase"/>
</dbReference>
<dbReference type="PIRSF" id="PIRSF018688">
    <property type="entry name" value="UCP018688"/>
    <property type="match status" value="1"/>
</dbReference>
<evidence type="ECO:0000259" key="1">
    <source>
        <dbReference type="Pfam" id="PF09924"/>
    </source>
</evidence>
<keyword evidence="3" id="KW-1185">Reference proteome</keyword>
<evidence type="ECO:0000313" key="3">
    <source>
        <dbReference type="Proteomes" id="UP000249377"/>
    </source>
</evidence>